<comment type="subcellular location">
    <subcellularLocation>
        <location evidence="1">Cell membrane</location>
        <topology evidence="1">Multi-pass membrane protein</topology>
    </subcellularLocation>
</comment>
<feature type="transmembrane region" description="Helical" evidence="6">
    <location>
        <begin position="93"/>
        <end position="120"/>
    </location>
</feature>
<dbReference type="Proteomes" id="UP000499080">
    <property type="component" value="Unassembled WGS sequence"/>
</dbReference>
<feature type="transmembrane region" description="Helical" evidence="6">
    <location>
        <begin position="244"/>
        <end position="262"/>
    </location>
</feature>
<accession>A0A4Y2BTE8</accession>
<gene>
    <name evidence="7" type="ORF">AVEN_187438_1</name>
</gene>
<feature type="transmembrane region" description="Helical" evidence="6">
    <location>
        <begin position="46"/>
        <end position="64"/>
    </location>
</feature>
<protein>
    <recommendedName>
        <fullName evidence="9">Gustatory receptor</fullName>
    </recommendedName>
</protein>
<dbReference type="AlphaFoldDB" id="A0A4Y2BTE8"/>
<dbReference type="GO" id="GO:0050909">
    <property type="term" value="P:sensory perception of taste"/>
    <property type="evidence" value="ECO:0007669"/>
    <property type="project" value="InterPro"/>
</dbReference>
<comment type="caution">
    <text evidence="7">The sequence shown here is derived from an EMBL/GenBank/DDBJ whole genome shotgun (WGS) entry which is preliminary data.</text>
</comment>
<evidence type="ECO:0000313" key="7">
    <source>
        <dbReference type="EMBL" id="GBL94917.1"/>
    </source>
</evidence>
<evidence type="ECO:0000256" key="3">
    <source>
        <dbReference type="ARBA" id="ARBA00022692"/>
    </source>
</evidence>
<keyword evidence="5 6" id="KW-0472">Membrane</keyword>
<reference evidence="7 8" key="1">
    <citation type="journal article" date="2019" name="Sci. Rep.">
        <title>Orb-weaving spider Araneus ventricosus genome elucidates the spidroin gene catalogue.</title>
        <authorList>
            <person name="Kono N."/>
            <person name="Nakamura H."/>
            <person name="Ohtoshi R."/>
            <person name="Moran D.A.P."/>
            <person name="Shinohara A."/>
            <person name="Yoshida Y."/>
            <person name="Fujiwara M."/>
            <person name="Mori M."/>
            <person name="Tomita M."/>
            <person name="Arakawa K."/>
        </authorList>
    </citation>
    <scope>NUCLEOTIDE SEQUENCE [LARGE SCALE GENOMIC DNA]</scope>
</reference>
<dbReference type="Pfam" id="PF08395">
    <property type="entry name" value="7tm_7"/>
    <property type="match status" value="1"/>
</dbReference>
<feature type="transmembrane region" description="Helical" evidence="6">
    <location>
        <begin position="140"/>
        <end position="168"/>
    </location>
</feature>
<evidence type="ECO:0000256" key="2">
    <source>
        <dbReference type="ARBA" id="ARBA00022475"/>
    </source>
</evidence>
<name>A0A4Y2BTE8_ARAVE</name>
<organism evidence="7 8">
    <name type="scientific">Araneus ventricosus</name>
    <name type="common">Orbweaver spider</name>
    <name type="synonym">Epeira ventricosa</name>
    <dbReference type="NCBI Taxonomy" id="182803"/>
    <lineage>
        <taxon>Eukaryota</taxon>
        <taxon>Metazoa</taxon>
        <taxon>Ecdysozoa</taxon>
        <taxon>Arthropoda</taxon>
        <taxon>Chelicerata</taxon>
        <taxon>Arachnida</taxon>
        <taxon>Araneae</taxon>
        <taxon>Araneomorphae</taxon>
        <taxon>Entelegynae</taxon>
        <taxon>Araneoidea</taxon>
        <taxon>Araneidae</taxon>
        <taxon>Araneus</taxon>
    </lineage>
</organism>
<keyword evidence="8" id="KW-1185">Reference proteome</keyword>
<keyword evidence="3 6" id="KW-0812">Transmembrane</keyword>
<keyword evidence="4 6" id="KW-1133">Transmembrane helix</keyword>
<proteinExistence type="predicted"/>
<evidence type="ECO:0000256" key="6">
    <source>
        <dbReference type="SAM" id="Phobius"/>
    </source>
</evidence>
<evidence type="ECO:0000256" key="5">
    <source>
        <dbReference type="ARBA" id="ARBA00023136"/>
    </source>
</evidence>
<dbReference type="GO" id="GO:0005886">
    <property type="term" value="C:plasma membrane"/>
    <property type="evidence" value="ECO:0007669"/>
    <property type="project" value="UniProtKB-SubCell"/>
</dbReference>
<feature type="transmembrane region" description="Helical" evidence="6">
    <location>
        <begin position="21"/>
        <end position="40"/>
    </location>
</feature>
<evidence type="ECO:0000313" key="8">
    <source>
        <dbReference type="Proteomes" id="UP000499080"/>
    </source>
</evidence>
<dbReference type="InterPro" id="IPR013604">
    <property type="entry name" value="7TM_chemorcpt"/>
</dbReference>
<feature type="transmembrane region" description="Helical" evidence="6">
    <location>
        <begin position="211"/>
        <end position="232"/>
    </location>
</feature>
<evidence type="ECO:0000256" key="1">
    <source>
        <dbReference type="ARBA" id="ARBA00004651"/>
    </source>
</evidence>
<sequence>MMTGILAPFKKKTFCDKLLSFFSYCIIISQGVMVISMIVTESITPVVVGWIILTIATAMCRYFLCQRASGFSIIAQRLSSFKVKKDRHFKIQLTILICSNIFYILLKIAVAMSACIRSSANCIYKSCFFGSEFEDPEINMAIGVLFEVLYVILFSMPANTFVIFFIAICHDIRLIFKAYQEGISSKVPNYQYLLVEYSNFRKIILKIDHEISCLVFLSTFSNMFFLYFTINGSSETVGMLFEEKIALCVSVVFSISMLFLMCRWSEKVSSSAASIAEQAHCLPENAENSPVAHIRYLYLVNQDVHFTVWGLFPLRKSFVFASIGTVITYTVLTKDVFKS</sequence>
<evidence type="ECO:0000256" key="4">
    <source>
        <dbReference type="ARBA" id="ARBA00022989"/>
    </source>
</evidence>
<keyword evidence="2" id="KW-1003">Cell membrane</keyword>
<dbReference type="EMBL" id="BGPR01000107">
    <property type="protein sequence ID" value="GBL94917.1"/>
    <property type="molecule type" value="Genomic_DNA"/>
</dbReference>
<evidence type="ECO:0008006" key="9">
    <source>
        <dbReference type="Google" id="ProtNLM"/>
    </source>
</evidence>